<sequence>MVPNGFLANLQFQGNGISVHMPIQCVSMLHLRRPYYQNGIVETTALLLHSILFWVHKQNIFFAVCFAFSTRS</sequence>
<protein>
    <submittedName>
        <fullName evidence="1">Uncharacterized protein</fullName>
    </submittedName>
</protein>
<proteinExistence type="predicted"/>
<evidence type="ECO:0000313" key="1">
    <source>
        <dbReference type="EMBL" id="CDW30715.1"/>
    </source>
</evidence>
<name>A0A0K2TXX9_LEPSM</name>
<dbReference type="AlphaFoldDB" id="A0A0K2TXX9"/>
<accession>A0A0K2TXX9</accession>
<reference evidence="1" key="1">
    <citation type="submission" date="2014-05" db="EMBL/GenBank/DDBJ databases">
        <authorList>
            <person name="Chronopoulou M."/>
        </authorList>
    </citation>
    <scope>NUCLEOTIDE SEQUENCE</scope>
    <source>
        <tissue evidence="1">Whole organism</tissue>
    </source>
</reference>
<organism evidence="1">
    <name type="scientific">Lepeophtheirus salmonis</name>
    <name type="common">Salmon louse</name>
    <name type="synonym">Caligus salmonis</name>
    <dbReference type="NCBI Taxonomy" id="72036"/>
    <lineage>
        <taxon>Eukaryota</taxon>
        <taxon>Metazoa</taxon>
        <taxon>Ecdysozoa</taxon>
        <taxon>Arthropoda</taxon>
        <taxon>Crustacea</taxon>
        <taxon>Multicrustacea</taxon>
        <taxon>Hexanauplia</taxon>
        <taxon>Copepoda</taxon>
        <taxon>Siphonostomatoida</taxon>
        <taxon>Caligidae</taxon>
        <taxon>Lepeophtheirus</taxon>
    </lineage>
</organism>
<dbReference type="EMBL" id="HACA01013354">
    <property type="protein sequence ID" value="CDW30715.1"/>
    <property type="molecule type" value="Transcribed_RNA"/>
</dbReference>